<dbReference type="InterPro" id="IPR006311">
    <property type="entry name" value="TAT_signal"/>
</dbReference>
<evidence type="ECO:0000313" key="6">
    <source>
        <dbReference type="EMBL" id="MBE1488007.1"/>
    </source>
</evidence>
<dbReference type="InterPro" id="IPR006626">
    <property type="entry name" value="PbH1"/>
</dbReference>
<dbReference type="InterPro" id="IPR002022">
    <property type="entry name" value="Pec_lyase"/>
</dbReference>
<dbReference type="Proteomes" id="UP000649753">
    <property type="component" value="Unassembled WGS sequence"/>
</dbReference>
<dbReference type="Gene3D" id="2.160.20.10">
    <property type="entry name" value="Single-stranded right-handed beta-helix, Pectin lyase-like"/>
    <property type="match status" value="1"/>
</dbReference>
<dbReference type="SMART" id="SM00710">
    <property type="entry name" value="PbH1"/>
    <property type="match status" value="4"/>
</dbReference>
<dbReference type="InterPro" id="IPR012334">
    <property type="entry name" value="Pectin_lyas_fold"/>
</dbReference>
<accession>A0A927M6Q0</accession>
<sequence>MLVRRRRTALILTTAATTAALAGAGVVTAVSAHAAVGCSVSYSVASQWQGGFGANVTITNLGDPLNGWTLRWSYSAGQQVTQAWNSTVSQSGSQVTATNVGYNGNVGTNGTASFGFNGTWTSSNPAPTSFSVNDVTCTGGTAPTTPGPNPTTPRPTTPGPTTPPPTGPTVPPQTGLVGWATQNGGTSGGGSAASTTVTSASALTTAVGSSSAAVIRVSGTISCSGMLRVRSNKTILGVGSNATISGCGLNINGDRNVIIRNINFRGWDDDAINVQESATNIWIDHNSFTDGYDGAVDVKRASDFVTISWNRVYGHDKSMLLGHSDDNASQDNGHLRVSYHHNWFDGSGQRHPRVRFGNPVHVYNNYYNNVSGYGVASTENAGVLVEGNYFENTDDPYHLGEGDSGPGSLVARNNHFVNSGSGQTGGSVAGIPYSYQLDTASNVKSIVTGGAGTGRIGL</sequence>
<dbReference type="PANTHER" id="PTHR31683:SF18">
    <property type="entry name" value="PECTATE LYASE 21-RELATED"/>
    <property type="match status" value="1"/>
</dbReference>
<name>A0A927M6Q0_9ACTN</name>
<dbReference type="SMART" id="SM00656">
    <property type="entry name" value="Amb_all"/>
    <property type="match status" value="1"/>
</dbReference>
<evidence type="ECO:0000256" key="4">
    <source>
        <dbReference type="SAM" id="SignalP"/>
    </source>
</evidence>
<dbReference type="PROSITE" id="PS51173">
    <property type="entry name" value="CBM2"/>
    <property type="match status" value="1"/>
</dbReference>
<keyword evidence="1 2" id="KW-0456">Lyase</keyword>
<comment type="subcellular location">
    <subcellularLocation>
        <location evidence="2">Secreted</location>
    </subcellularLocation>
</comment>
<feature type="region of interest" description="Disordered" evidence="3">
    <location>
        <begin position="134"/>
        <end position="194"/>
    </location>
</feature>
<protein>
    <submittedName>
        <fullName evidence="6">Pectate lyase</fullName>
    </submittedName>
</protein>
<proteinExistence type="inferred from homology"/>
<dbReference type="SMART" id="SM00637">
    <property type="entry name" value="CBD_II"/>
    <property type="match status" value="1"/>
</dbReference>
<comment type="similarity">
    <text evidence="2">Belongs to the polysaccharide lyase 1 family.</text>
</comment>
<dbReference type="PROSITE" id="PS51318">
    <property type="entry name" value="TAT"/>
    <property type="match status" value="1"/>
</dbReference>
<keyword evidence="4" id="KW-0732">Signal</keyword>
<dbReference type="InterPro" id="IPR001919">
    <property type="entry name" value="CBD2"/>
</dbReference>
<dbReference type="SUPFAM" id="SSF49384">
    <property type="entry name" value="Carbohydrate-binding domain"/>
    <property type="match status" value="1"/>
</dbReference>
<keyword evidence="2" id="KW-0964">Secreted</keyword>
<dbReference type="SUPFAM" id="SSF51126">
    <property type="entry name" value="Pectin lyase-like"/>
    <property type="match status" value="1"/>
</dbReference>
<dbReference type="GO" id="GO:0005576">
    <property type="term" value="C:extracellular region"/>
    <property type="evidence" value="ECO:0007669"/>
    <property type="project" value="UniProtKB-SubCell"/>
</dbReference>
<evidence type="ECO:0000256" key="1">
    <source>
        <dbReference type="ARBA" id="ARBA00023239"/>
    </source>
</evidence>
<evidence type="ECO:0000256" key="2">
    <source>
        <dbReference type="RuleBase" id="RU361173"/>
    </source>
</evidence>
<evidence type="ECO:0000259" key="5">
    <source>
        <dbReference type="PROSITE" id="PS51173"/>
    </source>
</evidence>
<dbReference type="PANTHER" id="PTHR31683">
    <property type="entry name" value="PECTATE LYASE 18-RELATED"/>
    <property type="match status" value="1"/>
</dbReference>
<dbReference type="GO" id="GO:0000272">
    <property type="term" value="P:polysaccharide catabolic process"/>
    <property type="evidence" value="ECO:0007669"/>
    <property type="project" value="UniProtKB-KW"/>
</dbReference>
<dbReference type="RefSeq" id="WP_192767756.1">
    <property type="nucleotide sequence ID" value="NZ_JADBEB010000001.1"/>
</dbReference>
<organism evidence="6 7">
    <name type="scientific">Plantactinospora soyae</name>
    <dbReference type="NCBI Taxonomy" id="1544732"/>
    <lineage>
        <taxon>Bacteria</taxon>
        <taxon>Bacillati</taxon>
        <taxon>Actinomycetota</taxon>
        <taxon>Actinomycetes</taxon>
        <taxon>Micromonosporales</taxon>
        <taxon>Micromonosporaceae</taxon>
        <taxon>Plantactinospora</taxon>
    </lineage>
</organism>
<dbReference type="Gene3D" id="2.60.40.290">
    <property type="match status" value="1"/>
</dbReference>
<feature type="compositionally biased region" description="Pro residues" evidence="3">
    <location>
        <begin position="145"/>
        <end position="171"/>
    </location>
</feature>
<evidence type="ECO:0000256" key="3">
    <source>
        <dbReference type="SAM" id="MobiDB-lite"/>
    </source>
</evidence>
<dbReference type="InterPro" id="IPR012291">
    <property type="entry name" value="CBM2_carb-bd_dom_sf"/>
</dbReference>
<feature type="signal peptide" evidence="4">
    <location>
        <begin position="1"/>
        <end position="34"/>
    </location>
</feature>
<reference evidence="6" key="1">
    <citation type="submission" date="2020-10" db="EMBL/GenBank/DDBJ databases">
        <title>Sequencing the genomes of 1000 actinobacteria strains.</title>
        <authorList>
            <person name="Klenk H.-P."/>
        </authorList>
    </citation>
    <scope>NUCLEOTIDE SEQUENCE</scope>
    <source>
        <strain evidence="6">DSM 46832</strain>
    </source>
</reference>
<gene>
    <name evidence="6" type="ORF">H4W31_003645</name>
</gene>
<dbReference type="Pfam" id="PF00553">
    <property type="entry name" value="CBM_2"/>
    <property type="match status" value="1"/>
</dbReference>
<dbReference type="EMBL" id="JADBEB010000001">
    <property type="protein sequence ID" value="MBE1488007.1"/>
    <property type="molecule type" value="Genomic_DNA"/>
</dbReference>
<dbReference type="InterPro" id="IPR008965">
    <property type="entry name" value="CBM2/CBM3_carb-bd_dom_sf"/>
</dbReference>
<feature type="domain" description="CBM2" evidence="5">
    <location>
        <begin position="31"/>
        <end position="140"/>
    </location>
</feature>
<dbReference type="InterPro" id="IPR011050">
    <property type="entry name" value="Pectin_lyase_fold/virulence"/>
</dbReference>
<dbReference type="GO" id="GO:0030247">
    <property type="term" value="F:polysaccharide binding"/>
    <property type="evidence" value="ECO:0007669"/>
    <property type="project" value="UniProtKB-UniRule"/>
</dbReference>
<keyword evidence="2" id="KW-0624">Polysaccharide degradation</keyword>
<dbReference type="GO" id="GO:0004553">
    <property type="term" value="F:hydrolase activity, hydrolyzing O-glycosyl compounds"/>
    <property type="evidence" value="ECO:0007669"/>
    <property type="project" value="InterPro"/>
</dbReference>
<dbReference type="GO" id="GO:0030570">
    <property type="term" value="F:pectate lyase activity"/>
    <property type="evidence" value="ECO:0007669"/>
    <property type="project" value="InterPro"/>
</dbReference>
<feature type="chain" id="PRO_5037666842" evidence="4">
    <location>
        <begin position="35"/>
        <end position="458"/>
    </location>
</feature>
<dbReference type="Pfam" id="PF00544">
    <property type="entry name" value="Pectate_lyase_4"/>
    <property type="match status" value="1"/>
</dbReference>
<keyword evidence="2" id="KW-0119">Carbohydrate metabolism</keyword>
<comment type="caution">
    <text evidence="6">The sequence shown here is derived from an EMBL/GenBank/DDBJ whole genome shotgun (WGS) entry which is preliminary data.</text>
</comment>
<dbReference type="InterPro" id="IPR045032">
    <property type="entry name" value="PEL"/>
</dbReference>
<dbReference type="AlphaFoldDB" id="A0A927M6Q0"/>
<evidence type="ECO:0000313" key="7">
    <source>
        <dbReference type="Proteomes" id="UP000649753"/>
    </source>
</evidence>
<keyword evidence="7" id="KW-1185">Reference proteome</keyword>